<evidence type="ECO:0000313" key="2">
    <source>
        <dbReference type="EMBL" id="KRV50708.1"/>
    </source>
</evidence>
<sequence>MGGVPPEEVVVSVPEVDVAIVGAGAAGLSLARLLADPVTGGWAGDRAPPVVVLLQTPEARLRPADRTWCWWEEPPGDLDGLTFASWPRVRVYDPGGGAVESDIAPYRYHMIRSADYERAVGRCLDRGGVVRRVSATVTGISDHRDDAAEVRCVLPGGARWQVRARWVFDSRPPSPLPAARTVLLQHFRGWFVRTREPRFDPDVVVLMDLRVPQPECGLAFGYVVPFDRCAALVEYTGFSRAVLGVAAYETALRRYAGDVLGLGRYRVEAAEQGVIVMTDAVFPRRVGRRVFRIGAAGGATRPSTGYTFAATQRQVRAVAAAYAAGRTPVPPPAYSARARALDAVLLRALDTGRVEGADFFARLFRRNRAGTLLRFLDGSTRWHQDARIGLTTPVGPMLRTAVELPWVRRGAAGGG</sequence>
<organism evidence="1 3">
    <name type="scientific">Wenjunlia vitaminophila</name>
    <name type="common">Streptomyces vitaminophilus</name>
    <dbReference type="NCBI Taxonomy" id="76728"/>
    <lineage>
        <taxon>Bacteria</taxon>
        <taxon>Bacillati</taxon>
        <taxon>Actinomycetota</taxon>
        <taxon>Actinomycetes</taxon>
        <taxon>Kitasatosporales</taxon>
        <taxon>Streptomycetaceae</taxon>
        <taxon>Wenjunlia</taxon>
    </lineage>
</organism>
<dbReference type="STRING" id="76728.AQ490_16470"/>
<name>A0A0T6LWW3_WENVI</name>
<accession>A0A0T6LWW3</accession>
<evidence type="ECO:0000313" key="3">
    <source>
        <dbReference type="Proteomes" id="UP000050867"/>
    </source>
</evidence>
<proteinExistence type="predicted"/>
<dbReference type="InterPro" id="IPR036188">
    <property type="entry name" value="FAD/NAD-bd_sf"/>
</dbReference>
<dbReference type="Proteomes" id="UP000050867">
    <property type="component" value="Unassembled WGS sequence"/>
</dbReference>
<dbReference type="AlphaFoldDB" id="A0A0T6LWW3"/>
<comment type="caution">
    <text evidence="1">The sequence shown here is derived from an EMBL/GenBank/DDBJ whole genome shotgun (WGS) entry which is preliminary data.</text>
</comment>
<dbReference type="EMBL" id="LLZU01000005">
    <property type="protein sequence ID" value="KRV50643.1"/>
    <property type="molecule type" value="Genomic_DNA"/>
</dbReference>
<dbReference type="EMBL" id="LLZU01000005">
    <property type="protein sequence ID" value="KRV50708.1"/>
    <property type="molecule type" value="Genomic_DNA"/>
</dbReference>
<gene>
    <name evidence="1" type="ORF">AQ490_16470</name>
    <name evidence="2" type="ORF">AQ490_16845</name>
</gene>
<dbReference type="Gene3D" id="3.50.50.60">
    <property type="entry name" value="FAD/NAD(P)-binding domain"/>
    <property type="match status" value="1"/>
</dbReference>
<dbReference type="SUPFAM" id="SSF51905">
    <property type="entry name" value="FAD/NAD(P)-binding domain"/>
    <property type="match status" value="1"/>
</dbReference>
<reference evidence="1 3" key="1">
    <citation type="submission" date="2015-10" db="EMBL/GenBank/DDBJ databases">
        <title>Draft genome sequence of pyrrolomycin-producing Streptomyces vitaminophilus.</title>
        <authorList>
            <person name="Graham D.E."/>
            <person name="Mahan K.M."/>
            <person name="Klingeman D.M."/>
            <person name="Hettich R.L."/>
            <person name="Parry R.J."/>
        </authorList>
    </citation>
    <scope>NUCLEOTIDE SEQUENCE [LARGE SCALE GENOMIC DNA]</scope>
    <source>
        <strain evidence="1 3">ATCC 31673</strain>
    </source>
</reference>
<dbReference type="Pfam" id="PF05834">
    <property type="entry name" value="Lycopene_cycl"/>
    <property type="match status" value="1"/>
</dbReference>
<keyword evidence="3" id="KW-1185">Reference proteome</keyword>
<evidence type="ECO:0000313" key="1">
    <source>
        <dbReference type="EMBL" id="KRV50643.1"/>
    </source>
</evidence>
<dbReference type="eggNOG" id="COG0644">
    <property type="taxonomic scope" value="Bacteria"/>
</dbReference>
<protein>
    <submittedName>
        <fullName evidence="1">Lycopene cyclase</fullName>
    </submittedName>
</protein>